<keyword evidence="2" id="KW-1185">Reference proteome</keyword>
<dbReference type="Pfam" id="PF09837">
    <property type="entry name" value="DUF2064"/>
    <property type="match status" value="1"/>
</dbReference>
<name>A0A6L7GKN4_9ACTN</name>
<dbReference type="Gene3D" id="3.90.550.10">
    <property type="entry name" value="Spore Coat Polysaccharide Biosynthesis Protein SpsA, Chain A"/>
    <property type="match status" value="1"/>
</dbReference>
<gene>
    <name evidence="1" type="ORF">GIY30_00185</name>
</gene>
<sequence>MSSSAVLITAKSPVPGLAKTRLATRFGDVGAATLAAAALLDTLRTARAVTGASVIVAVTGRLTDAVRKPDLDEALAGCTLIPQRGDGFAERLTNAHLDAAGTGAQRVIQIGMDTPQVRTDQLRTALRRLEPRARRCVLGIAEDGGWWAFGTALGRGARALSTVAMSRPDTGAATQAALRHAGLTVALLEPMMDVDLPTDIADVVRDCPPDSEFARTAQRLGAIG</sequence>
<dbReference type="Proteomes" id="UP000475545">
    <property type="component" value="Unassembled WGS sequence"/>
</dbReference>
<organism evidence="1 2">
    <name type="scientific">Gordonia mangrovi</name>
    <dbReference type="NCBI Taxonomy" id="2665643"/>
    <lineage>
        <taxon>Bacteria</taxon>
        <taxon>Bacillati</taxon>
        <taxon>Actinomycetota</taxon>
        <taxon>Actinomycetes</taxon>
        <taxon>Mycobacteriales</taxon>
        <taxon>Gordoniaceae</taxon>
        <taxon>Gordonia</taxon>
    </lineage>
</organism>
<dbReference type="EMBL" id="WMBR01000001">
    <property type="protein sequence ID" value="MXP19781.1"/>
    <property type="molecule type" value="Genomic_DNA"/>
</dbReference>
<dbReference type="RefSeq" id="WP_160899977.1">
    <property type="nucleotide sequence ID" value="NZ_CP102850.1"/>
</dbReference>
<reference evidence="1 2" key="1">
    <citation type="submission" date="2019-11" db="EMBL/GenBank/DDBJ databases">
        <title>Gordonia sp. nov., a novel actinobacterium isolated from mangrove soil in Hainan.</title>
        <authorList>
            <person name="Huang X."/>
            <person name="Xie Y."/>
            <person name="Chu X."/>
            <person name="Xiao K."/>
        </authorList>
    </citation>
    <scope>NUCLEOTIDE SEQUENCE [LARGE SCALE GENOMIC DNA]</scope>
    <source>
        <strain evidence="1 2">HNM0687</strain>
    </source>
</reference>
<accession>A0A6L7GKN4</accession>
<dbReference type="InterPro" id="IPR029044">
    <property type="entry name" value="Nucleotide-diphossugar_trans"/>
</dbReference>
<dbReference type="InterPro" id="IPR018641">
    <property type="entry name" value="Trfase_1_rSAM/seldom-assoc"/>
</dbReference>
<comment type="caution">
    <text evidence="1">The sequence shown here is derived from an EMBL/GenBank/DDBJ whole genome shotgun (WGS) entry which is preliminary data.</text>
</comment>
<dbReference type="SUPFAM" id="SSF53448">
    <property type="entry name" value="Nucleotide-diphospho-sugar transferases"/>
    <property type="match status" value="1"/>
</dbReference>
<dbReference type="AlphaFoldDB" id="A0A6L7GKN4"/>
<proteinExistence type="predicted"/>
<dbReference type="PANTHER" id="PTHR36529">
    <property type="entry name" value="SLL1095 PROTEIN"/>
    <property type="match status" value="1"/>
</dbReference>
<protein>
    <submittedName>
        <fullName evidence="1">DUF2064 domain-containing protein</fullName>
    </submittedName>
</protein>
<evidence type="ECO:0000313" key="1">
    <source>
        <dbReference type="EMBL" id="MXP19781.1"/>
    </source>
</evidence>
<evidence type="ECO:0000313" key="2">
    <source>
        <dbReference type="Proteomes" id="UP000475545"/>
    </source>
</evidence>
<dbReference type="PANTHER" id="PTHR36529:SF1">
    <property type="entry name" value="GLYCOSYLTRANSFERASE"/>
    <property type="match status" value="1"/>
</dbReference>